<dbReference type="PROSITE" id="PS50113">
    <property type="entry name" value="PAC"/>
    <property type="match status" value="1"/>
</dbReference>
<gene>
    <name evidence="5" type="ORF">MAGMO_1389</name>
</gene>
<dbReference type="Gene3D" id="3.30.450.20">
    <property type="entry name" value="PAS domain"/>
    <property type="match status" value="2"/>
</dbReference>
<dbReference type="Pfam" id="PF13426">
    <property type="entry name" value="PAS_9"/>
    <property type="match status" value="2"/>
</dbReference>
<dbReference type="SUPFAM" id="SSF55785">
    <property type="entry name" value="PYP-like sensor domain (PAS domain)"/>
    <property type="match status" value="2"/>
</dbReference>
<dbReference type="CDD" id="cd00130">
    <property type="entry name" value="PAS"/>
    <property type="match status" value="2"/>
</dbReference>
<dbReference type="InterPro" id="IPR014710">
    <property type="entry name" value="RmlC-like_jellyroll"/>
</dbReference>
<dbReference type="InterPro" id="IPR035965">
    <property type="entry name" value="PAS-like_dom_sf"/>
</dbReference>
<accession>A0A1S7LHL6</accession>
<dbReference type="AlphaFoldDB" id="A0A1S7LHL6"/>
<dbReference type="InterPro" id="IPR000595">
    <property type="entry name" value="cNMP-bd_dom"/>
</dbReference>
<dbReference type="PROSITE" id="PS50042">
    <property type="entry name" value="CNMP_BINDING_3"/>
    <property type="match status" value="1"/>
</dbReference>
<dbReference type="InterPro" id="IPR043128">
    <property type="entry name" value="Rev_trsase/Diguanyl_cyclase"/>
</dbReference>
<dbReference type="SMART" id="SM00267">
    <property type="entry name" value="GGDEF"/>
    <property type="match status" value="1"/>
</dbReference>
<dbReference type="InterPro" id="IPR000700">
    <property type="entry name" value="PAS-assoc_C"/>
</dbReference>
<dbReference type="PANTHER" id="PTHR44757:SF2">
    <property type="entry name" value="BIOFILM ARCHITECTURE MAINTENANCE PROTEIN MBAA"/>
    <property type="match status" value="1"/>
</dbReference>
<feature type="domain" description="PAS" evidence="2">
    <location>
        <begin position="303"/>
        <end position="356"/>
    </location>
</feature>
<dbReference type="Pfam" id="PF00027">
    <property type="entry name" value="cNMP_binding"/>
    <property type="match status" value="1"/>
</dbReference>
<dbReference type="EC" id="2.7.7.65" evidence="5"/>
<dbReference type="PANTHER" id="PTHR44757">
    <property type="entry name" value="DIGUANYLATE CYCLASE DGCP"/>
    <property type="match status" value="1"/>
</dbReference>
<dbReference type="InterPro" id="IPR029787">
    <property type="entry name" value="Nucleotide_cyclase"/>
</dbReference>
<evidence type="ECO:0000259" key="4">
    <source>
        <dbReference type="PROSITE" id="PS50887"/>
    </source>
</evidence>
<dbReference type="GO" id="GO:0052621">
    <property type="term" value="F:diguanylate cyclase activity"/>
    <property type="evidence" value="ECO:0007669"/>
    <property type="project" value="UniProtKB-EC"/>
</dbReference>
<dbReference type="PROSITE" id="PS50887">
    <property type="entry name" value="GGDEF"/>
    <property type="match status" value="1"/>
</dbReference>
<dbReference type="NCBIfam" id="TIGR00229">
    <property type="entry name" value="sensory_box"/>
    <property type="match status" value="2"/>
</dbReference>
<evidence type="ECO:0000259" key="2">
    <source>
        <dbReference type="PROSITE" id="PS50112"/>
    </source>
</evidence>
<evidence type="ECO:0000259" key="1">
    <source>
        <dbReference type="PROSITE" id="PS50042"/>
    </source>
</evidence>
<dbReference type="CDD" id="cd00038">
    <property type="entry name" value="CAP_ED"/>
    <property type="match status" value="1"/>
</dbReference>
<dbReference type="SUPFAM" id="SSF51206">
    <property type="entry name" value="cAMP-binding domain-like"/>
    <property type="match status" value="1"/>
</dbReference>
<dbReference type="CDD" id="cd01949">
    <property type="entry name" value="GGDEF"/>
    <property type="match status" value="1"/>
</dbReference>
<evidence type="ECO:0000259" key="3">
    <source>
        <dbReference type="PROSITE" id="PS50113"/>
    </source>
</evidence>
<evidence type="ECO:0000313" key="5">
    <source>
        <dbReference type="EMBL" id="CRH05579.1"/>
    </source>
</evidence>
<feature type="domain" description="PAC" evidence="3">
    <location>
        <begin position="376"/>
        <end position="426"/>
    </location>
</feature>
<protein>
    <submittedName>
        <fullName evidence="5">Putative diguanylate cyclase with PAS sensor</fullName>
        <ecNumber evidence="5">2.7.7.65</ecNumber>
    </submittedName>
</protein>
<dbReference type="FunFam" id="3.30.70.270:FF:000001">
    <property type="entry name" value="Diguanylate cyclase domain protein"/>
    <property type="match status" value="1"/>
</dbReference>
<dbReference type="SUPFAM" id="SSF55073">
    <property type="entry name" value="Nucleotide cyclase"/>
    <property type="match status" value="1"/>
</dbReference>
<organism evidence="5">
    <name type="scientific">Magnetococcus massalia (strain MO-1)</name>
    <dbReference type="NCBI Taxonomy" id="451514"/>
    <lineage>
        <taxon>Bacteria</taxon>
        <taxon>Pseudomonadati</taxon>
        <taxon>Pseudomonadota</taxon>
        <taxon>Magnetococcia</taxon>
        <taxon>Magnetococcales</taxon>
        <taxon>Magnetococcaceae</taxon>
        <taxon>Magnetococcus</taxon>
    </lineage>
</organism>
<dbReference type="InterPro" id="IPR018490">
    <property type="entry name" value="cNMP-bd_dom_sf"/>
</dbReference>
<dbReference type="InterPro" id="IPR000014">
    <property type="entry name" value="PAS"/>
</dbReference>
<feature type="domain" description="GGDEF" evidence="4">
    <location>
        <begin position="458"/>
        <end position="595"/>
    </location>
</feature>
<feature type="domain" description="Cyclic nucleotide-binding" evidence="1">
    <location>
        <begin position="20"/>
        <end position="138"/>
    </location>
</feature>
<dbReference type="PROSITE" id="PS50112">
    <property type="entry name" value="PAS"/>
    <property type="match status" value="1"/>
</dbReference>
<dbReference type="NCBIfam" id="TIGR00254">
    <property type="entry name" value="GGDEF"/>
    <property type="match status" value="1"/>
</dbReference>
<dbReference type="SMART" id="SM00091">
    <property type="entry name" value="PAS"/>
    <property type="match status" value="2"/>
</dbReference>
<dbReference type="Pfam" id="PF00990">
    <property type="entry name" value="GGDEF"/>
    <property type="match status" value="1"/>
</dbReference>
<dbReference type="InterPro" id="IPR000160">
    <property type="entry name" value="GGDEF_dom"/>
</dbReference>
<dbReference type="Gene3D" id="3.30.70.270">
    <property type="match status" value="1"/>
</dbReference>
<dbReference type="EMBL" id="LO017727">
    <property type="protein sequence ID" value="CRH05579.1"/>
    <property type="molecule type" value="Genomic_DNA"/>
</dbReference>
<dbReference type="InterPro" id="IPR052155">
    <property type="entry name" value="Biofilm_reg_signaling"/>
</dbReference>
<dbReference type="Gene3D" id="2.60.120.10">
    <property type="entry name" value="Jelly Rolls"/>
    <property type="match status" value="1"/>
</dbReference>
<name>A0A1S7LHL6_MAGMO</name>
<sequence>MIDQIDTRQYAGEAFSSLTLFRDISWEEVAPILQRCAMSSLQPGEVLLDPVHPNERLYMILDGCLTIHLKSKDTPAITSLWRGNFVGELSLIDQKYPTAYVVVEEEALLLAITRDILEQLVEESSTFVFNLLQVFSNRMRFSTDALIESHFVRTVPDIIYRLDAQGRFVYLNESVEKLGFEPEELLGEHFSRLINASEVESVSFSQAVVRQRAGESLEEGSQPKLFDERRTGERRTQGLELQMLKKVGRGALDSHEEAIFAEVSCTGIQVDSLKGGEKVYHGTIGIIRDVTERHLFLSQLSEQKAKIEAIFNTMADALLVTDSQGVIESVNHSACEIFGYSERELLGLSVDTLLPNGSDSTDSEKLGGHWRHMAGQRQEVHAKRKSGRHFEAELSVSRVGLESRVLYTGIIRDITERKEAERRITYQANYDALTGIPNRNHFQTLLGEAIVRAEEKQRQVGLIFIDLDRFKWVNDTLGHGAGDTLLQSSSKRVASCLKSRDIVARLGGDEFVAILEDVGSPEQSRESIRAVAKRVLESLNKPFTLHGQEVYISGSLGVALYPDDAPDKDQLLKRADEAMYAAKHAGRNACHFVVGEPFNLPKNYDVATAKR</sequence>
<keyword evidence="5" id="KW-0548">Nucleotidyltransferase</keyword>
<reference evidence="5" key="1">
    <citation type="submission" date="2015-04" db="EMBL/GenBank/DDBJ databases">
        <authorList>
            <person name="Syromyatnikov M.Y."/>
            <person name="Popov V.N."/>
        </authorList>
    </citation>
    <scope>NUCLEOTIDE SEQUENCE</scope>
    <source>
        <strain evidence="5">MO-1</strain>
    </source>
</reference>
<proteinExistence type="predicted"/>
<keyword evidence="5" id="KW-0808">Transferase</keyword>